<protein>
    <submittedName>
        <fullName evidence="2">Uncharacterized protein</fullName>
    </submittedName>
</protein>
<dbReference type="PATRIC" id="fig|1435051.3.peg.724"/>
<organism evidence="2 3">
    <name type="scientific">Bifidobacterium moukalabense DSM 27321</name>
    <dbReference type="NCBI Taxonomy" id="1435051"/>
    <lineage>
        <taxon>Bacteria</taxon>
        <taxon>Bacillati</taxon>
        <taxon>Actinomycetota</taxon>
        <taxon>Actinomycetes</taxon>
        <taxon>Bifidobacteriales</taxon>
        <taxon>Bifidobacteriaceae</taxon>
        <taxon>Bifidobacterium</taxon>
    </lineage>
</organism>
<evidence type="ECO:0000313" key="3">
    <source>
        <dbReference type="Proteomes" id="UP000019155"/>
    </source>
</evidence>
<accession>W4NA46</accession>
<dbReference type="Proteomes" id="UP000019155">
    <property type="component" value="Unassembled WGS sequence"/>
</dbReference>
<dbReference type="STRING" id="1435051.BMOU_0729"/>
<evidence type="ECO:0000256" key="1">
    <source>
        <dbReference type="SAM" id="MobiDB-lite"/>
    </source>
</evidence>
<feature type="region of interest" description="Disordered" evidence="1">
    <location>
        <begin position="86"/>
        <end position="110"/>
    </location>
</feature>
<name>W4NA46_9BIFI</name>
<comment type="caution">
    <text evidence="2">The sequence shown here is derived from an EMBL/GenBank/DDBJ whole genome shotgun (WGS) entry which is preliminary data.</text>
</comment>
<evidence type="ECO:0000313" key="2">
    <source>
        <dbReference type="EMBL" id="ETY71988.1"/>
    </source>
</evidence>
<gene>
    <name evidence="2" type="ORF">BMOU_0729</name>
</gene>
<feature type="compositionally biased region" description="Polar residues" evidence="1">
    <location>
        <begin position="86"/>
        <end position="98"/>
    </location>
</feature>
<dbReference type="EMBL" id="AZMV01000002">
    <property type="protein sequence ID" value="ETY71988.1"/>
    <property type="molecule type" value="Genomic_DNA"/>
</dbReference>
<dbReference type="AlphaFoldDB" id="W4NA46"/>
<sequence length="110" mass="12753">MKSHSVFETFKTCRYEDNTIPRGGWEIFAAPDDYILDKHDLDKDHRYGNLINRSDVRLIGDKSTANRMLTFLREHYDSNVTMTKEVSLTDNDDPNNSIGVYRYSKTADGQ</sequence>
<keyword evidence="3" id="KW-1185">Reference proteome</keyword>
<proteinExistence type="predicted"/>
<reference evidence="2 3" key="1">
    <citation type="journal article" date="2014" name="Genome Announc.">
        <title>The Genome Sequence of Bifidobacterium moukalabense DSM 27321 Highlights the Close Phylogenetic Relatedness with the Bifidobacterium dentium Taxon.</title>
        <authorList>
            <person name="Lugli G.A."/>
            <person name="Duranti S."/>
            <person name="Milani C."/>
            <person name="Turroni F."/>
            <person name="Viappiani A."/>
            <person name="Mangifesta M."/>
            <person name="van Sinderen D."/>
            <person name="Ventura M."/>
        </authorList>
    </citation>
    <scope>NUCLEOTIDE SEQUENCE [LARGE SCALE GENOMIC DNA]</scope>
    <source>
        <strain evidence="2 3">DSM 27321</strain>
    </source>
</reference>